<evidence type="ECO:0000256" key="4">
    <source>
        <dbReference type="ARBA" id="ARBA00023136"/>
    </source>
</evidence>
<accession>K0YKG5</accession>
<dbReference type="GO" id="GO:0009003">
    <property type="term" value="F:signal peptidase activity"/>
    <property type="evidence" value="ECO:0007669"/>
    <property type="project" value="UniProtKB-EC"/>
</dbReference>
<reference evidence="8 9" key="1">
    <citation type="submission" date="2012-08" db="EMBL/GenBank/DDBJ databases">
        <title>The Genome Sequence of Slackia piriformis YIT 12062.</title>
        <authorList>
            <consortium name="The Broad Institute Genome Sequencing Platform"/>
            <person name="Earl A."/>
            <person name="Ward D."/>
            <person name="Feldgarden M."/>
            <person name="Gevers D."/>
            <person name="Morotomi M."/>
            <person name="Walker B."/>
            <person name="Young S.K."/>
            <person name="Zeng Q."/>
            <person name="Gargeya S."/>
            <person name="Fitzgerald M."/>
            <person name="Haas B."/>
            <person name="Abouelleil A."/>
            <person name="Alvarado L."/>
            <person name="Arachchi H.M."/>
            <person name="Berlin A.M."/>
            <person name="Chapman S.B."/>
            <person name="Goldberg J."/>
            <person name="Griggs A."/>
            <person name="Gujja S."/>
            <person name="Hansen M."/>
            <person name="Howarth C."/>
            <person name="Imamovic A."/>
            <person name="Larimer J."/>
            <person name="McCowen C."/>
            <person name="Montmayeur A."/>
            <person name="Murphy C."/>
            <person name="Neiman D."/>
            <person name="Pearson M."/>
            <person name="Priest M."/>
            <person name="Roberts A."/>
            <person name="Saif S."/>
            <person name="Shea T."/>
            <person name="Sisk P."/>
            <person name="Sykes S."/>
            <person name="Wortman J."/>
            <person name="Nusbaum C."/>
            <person name="Birren B."/>
        </authorList>
    </citation>
    <scope>NUCLEOTIDE SEQUENCE [LARGE SCALE GENOMIC DNA]</scope>
    <source>
        <strain evidence="8 9">YIT 12062</strain>
    </source>
</reference>
<dbReference type="PANTHER" id="PTHR10806:SF6">
    <property type="entry name" value="SIGNAL PEPTIDASE COMPLEX CATALYTIC SUBUNIT SEC11"/>
    <property type="match status" value="1"/>
</dbReference>
<dbReference type="NCBIfam" id="TIGR02228">
    <property type="entry name" value="sigpep_I_arch"/>
    <property type="match status" value="1"/>
</dbReference>
<dbReference type="eggNOG" id="COG0681">
    <property type="taxonomic scope" value="Bacteria"/>
</dbReference>
<dbReference type="AlphaFoldDB" id="K0YKG5"/>
<feature type="domain" description="Peptidase S26" evidence="7">
    <location>
        <begin position="15"/>
        <end position="74"/>
    </location>
</feature>
<dbReference type="Proteomes" id="UP000006069">
    <property type="component" value="Unassembled WGS sequence"/>
</dbReference>
<dbReference type="PATRIC" id="fig|742818.3.peg.1591"/>
<feature type="transmembrane region" description="Helical" evidence="6">
    <location>
        <begin position="141"/>
        <end position="161"/>
    </location>
</feature>
<dbReference type="SUPFAM" id="SSF51306">
    <property type="entry name" value="LexA/Signal peptidase"/>
    <property type="match status" value="1"/>
</dbReference>
<evidence type="ECO:0000256" key="1">
    <source>
        <dbReference type="ARBA" id="ARBA00004370"/>
    </source>
</evidence>
<comment type="caution">
    <text evidence="8">The sequence shown here is derived from an EMBL/GenBank/DDBJ whole genome shotgun (WGS) entry which is preliminary data.</text>
</comment>
<sequence length="185" mass="19838">MLRRVCNGIFAAVFAVALLLLIAFAGVRLVGLTPYAVLSGSMEPQYPVGSLIYVHNASPEQVQVGDAITFSLDSGTLVTHQVYDIDAEAGLFYTQGVANVDESGATVHDAAPVPFSHLVGVPQFCIPFLGYVNVWFTSGPGFFVVISLAGVFMALSIVLELHEGRSRRNERERSGYAGHGAHARR</sequence>
<dbReference type="GO" id="GO:0004252">
    <property type="term" value="F:serine-type endopeptidase activity"/>
    <property type="evidence" value="ECO:0007669"/>
    <property type="project" value="UniProtKB-UniRule"/>
</dbReference>
<evidence type="ECO:0000259" key="7">
    <source>
        <dbReference type="Pfam" id="PF10502"/>
    </source>
</evidence>
<dbReference type="InterPro" id="IPR001733">
    <property type="entry name" value="Peptidase_S26B"/>
</dbReference>
<evidence type="ECO:0000313" key="8">
    <source>
        <dbReference type="EMBL" id="EJZ83981.1"/>
    </source>
</evidence>
<proteinExistence type="predicted"/>
<evidence type="ECO:0000256" key="6">
    <source>
        <dbReference type="SAM" id="Phobius"/>
    </source>
</evidence>
<keyword evidence="4 6" id="KW-0472">Membrane</keyword>
<dbReference type="EMBL" id="ADMD01000007">
    <property type="protein sequence ID" value="EJZ83981.1"/>
    <property type="molecule type" value="Genomic_DNA"/>
</dbReference>
<dbReference type="CDD" id="cd06530">
    <property type="entry name" value="S26_SPase_I"/>
    <property type="match status" value="1"/>
</dbReference>
<keyword evidence="2 6" id="KW-0812">Transmembrane</keyword>
<dbReference type="InParanoid" id="K0YKG5"/>
<dbReference type="EC" id="3.4.21.89" evidence="5"/>
<dbReference type="HOGENOM" id="CLU_089996_2_3_11"/>
<evidence type="ECO:0000313" key="9">
    <source>
        <dbReference type="Proteomes" id="UP000006069"/>
    </source>
</evidence>
<gene>
    <name evidence="8" type="ORF">HMPREF9451_01507</name>
</gene>
<organism evidence="8 9">
    <name type="scientific">Slackia piriformis YIT 12062</name>
    <dbReference type="NCBI Taxonomy" id="742818"/>
    <lineage>
        <taxon>Bacteria</taxon>
        <taxon>Bacillati</taxon>
        <taxon>Actinomycetota</taxon>
        <taxon>Coriobacteriia</taxon>
        <taxon>Eggerthellales</taxon>
        <taxon>Eggerthellaceae</taxon>
        <taxon>Slackia</taxon>
    </lineage>
</organism>
<dbReference type="RefSeq" id="WP_009139700.1">
    <property type="nucleotide sequence ID" value="NZ_JH815198.1"/>
</dbReference>
<dbReference type="GO" id="GO:0016020">
    <property type="term" value="C:membrane"/>
    <property type="evidence" value="ECO:0007669"/>
    <property type="project" value="UniProtKB-SubCell"/>
</dbReference>
<dbReference type="GO" id="GO:0006465">
    <property type="term" value="P:signal peptide processing"/>
    <property type="evidence" value="ECO:0007669"/>
    <property type="project" value="UniProtKB-UniRule"/>
</dbReference>
<evidence type="ECO:0000256" key="5">
    <source>
        <dbReference type="NCBIfam" id="TIGR02228"/>
    </source>
</evidence>
<dbReference type="InterPro" id="IPR019533">
    <property type="entry name" value="Peptidase_S26"/>
</dbReference>
<evidence type="ECO:0000256" key="3">
    <source>
        <dbReference type="ARBA" id="ARBA00022989"/>
    </source>
</evidence>
<dbReference type="InterPro" id="IPR036286">
    <property type="entry name" value="LexA/Signal_pep-like_sf"/>
</dbReference>
<dbReference type="PANTHER" id="PTHR10806">
    <property type="entry name" value="SIGNAL PEPTIDASE COMPLEX CATALYTIC SUBUNIT SEC11"/>
    <property type="match status" value="1"/>
</dbReference>
<name>K0YKG5_9ACTN</name>
<comment type="subcellular location">
    <subcellularLocation>
        <location evidence="1">Membrane</location>
    </subcellularLocation>
</comment>
<evidence type="ECO:0000256" key="2">
    <source>
        <dbReference type="ARBA" id="ARBA00022692"/>
    </source>
</evidence>
<keyword evidence="9" id="KW-1185">Reference proteome</keyword>
<keyword evidence="3 6" id="KW-1133">Transmembrane helix</keyword>
<protein>
    <recommendedName>
        <fullName evidence="5">Signal peptidase I</fullName>
        <ecNumber evidence="5">3.4.21.89</ecNumber>
    </recommendedName>
</protein>
<dbReference type="Pfam" id="PF10502">
    <property type="entry name" value="Peptidase_S26"/>
    <property type="match status" value="1"/>
</dbReference>